<gene>
    <name evidence="5" type="ORF">IGS68_27570</name>
</gene>
<dbReference type="PROSITE" id="PS51186">
    <property type="entry name" value="GNAT"/>
    <property type="match status" value="1"/>
</dbReference>
<proteinExistence type="predicted"/>
<dbReference type="Gene3D" id="3.40.630.30">
    <property type="match status" value="1"/>
</dbReference>
<evidence type="ECO:0000256" key="1">
    <source>
        <dbReference type="ARBA" id="ARBA00022679"/>
    </source>
</evidence>
<dbReference type="EMBL" id="CP067420">
    <property type="protein sequence ID" value="QQP89677.1"/>
    <property type="molecule type" value="Genomic_DNA"/>
</dbReference>
<sequence length="178" mass="18579">MRTGDAIPGATPGAAGPGSVRLEPAGPADREVLGCLHAACFPEEPWSAAAIGRLLETPGMFAFLADAGLPGEPRPVGFVLARVAAGEGEVITICIVPGARRAGAGRALLAAAADTARECGAESLFLEVAEDNSPALCLYRRRGFLEIGRRPNYYRRIDGAIAAIVMKLELFQPNTNHS</sequence>
<keyword evidence="2" id="KW-0012">Acyltransferase</keyword>
<protein>
    <submittedName>
        <fullName evidence="5">GNAT family N-acetyltransferase</fullName>
    </submittedName>
</protein>
<keyword evidence="6" id="KW-1185">Reference proteome</keyword>
<keyword evidence="1" id="KW-0808">Transferase</keyword>
<feature type="region of interest" description="Disordered" evidence="3">
    <location>
        <begin position="1"/>
        <end position="23"/>
    </location>
</feature>
<feature type="compositionally biased region" description="Low complexity" evidence="3">
    <location>
        <begin position="1"/>
        <end position="18"/>
    </location>
</feature>
<reference evidence="5" key="1">
    <citation type="submission" date="2021-02" db="EMBL/GenBank/DDBJ databases">
        <title>Skermanella TT6 skin isolate.</title>
        <authorList>
            <person name="Lee K."/>
            <person name="Ganzorig M."/>
        </authorList>
    </citation>
    <scope>NUCLEOTIDE SEQUENCE</scope>
    <source>
        <strain evidence="5">TT6</strain>
    </source>
</reference>
<evidence type="ECO:0000259" key="4">
    <source>
        <dbReference type="PROSITE" id="PS51186"/>
    </source>
</evidence>
<organism evidence="5 6">
    <name type="scientific">Skermanella cutis</name>
    <dbReference type="NCBI Taxonomy" id="2775420"/>
    <lineage>
        <taxon>Bacteria</taxon>
        <taxon>Pseudomonadati</taxon>
        <taxon>Pseudomonadota</taxon>
        <taxon>Alphaproteobacteria</taxon>
        <taxon>Rhodospirillales</taxon>
        <taxon>Azospirillaceae</taxon>
        <taxon>Skermanella</taxon>
    </lineage>
</organism>
<dbReference type="InterPro" id="IPR000182">
    <property type="entry name" value="GNAT_dom"/>
</dbReference>
<evidence type="ECO:0000313" key="6">
    <source>
        <dbReference type="Proteomes" id="UP000595197"/>
    </source>
</evidence>
<evidence type="ECO:0000313" key="5">
    <source>
        <dbReference type="EMBL" id="QQP89677.1"/>
    </source>
</evidence>
<evidence type="ECO:0000256" key="2">
    <source>
        <dbReference type="ARBA" id="ARBA00023315"/>
    </source>
</evidence>
<dbReference type="SUPFAM" id="SSF55729">
    <property type="entry name" value="Acyl-CoA N-acyltransferases (Nat)"/>
    <property type="match status" value="1"/>
</dbReference>
<evidence type="ECO:0000256" key="3">
    <source>
        <dbReference type="SAM" id="MobiDB-lite"/>
    </source>
</evidence>
<dbReference type="Pfam" id="PF00583">
    <property type="entry name" value="Acetyltransf_1"/>
    <property type="match status" value="1"/>
</dbReference>
<name>A0ABX7B5T9_9PROT</name>
<dbReference type="InterPro" id="IPR016181">
    <property type="entry name" value="Acyl_CoA_acyltransferase"/>
</dbReference>
<feature type="domain" description="N-acetyltransferase" evidence="4">
    <location>
        <begin position="20"/>
        <end position="171"/>
    </location>
</feature>
<dbReference type="PANTHER" id="PTHR43877">
    <property type="entry name" value="AMINOALKYLPHOSPHONATE N-ACETYLTRANSFERASE-RELATED-RELATED"/>
    <property type="match status" value="1"/>
</dbReference>
<dbReference type="InterPro" id="IPR050832">
    <property type="entry name" value="Bact_Acetyltransf"/>
</dbReference>
<accession>A0ABX7B5T9</accession>
<dbReference type="Proteomes" id="UP000595197">
    <property type="component" value="Chromosome"/>
</dbReference>